<evidence type="ECO:0000313" key="2">
    <source>
        <dbReference type="EMBL" id="UYC81460.1"/>
    </source>
</evidence>
<dbReference type="RefSeq" id="WP_262139696.1">
    <property type="nucleotide sequence ID" value="NZ_CP106879.1"/>
</dbReference>
<evidence type="ECO:0008006" key="4">
    <source>
        <dbReference type="Google" id="ProtNLM"/>
    </source>
</evidence>
<dbReference type="AlphaFoldDB" id="A0A9Q9PAF1"/>
<dbReference type="KEGG" id="cpoi:OE229_03070"/>
<evidence type="ECO:0000256" key="1">
    <source>
        <dbReference type="SAM" id="Phobius"/>
    </source>
</evidence>
<dbReference type="Proteomes" id="UP001062223">
    <property type="component" value="Chromosome"/>
</dbReference>
<feature type="transmembrane region" description="Helical" evidence="1">
    <location>
        <begin position="165"/>
        <end position="185"/>
    </location>
</feature>
<feature type="transmembrane region" description="Helical" evidence="1">
    <location>
        <begin position="129"/>
        <end position="153"/>
    </location>
</feature>
<reference evidence="2" key="1">
    <citation type="submission" date="2022-09" db="EMBL/GenBank/DDBJ databases">
        <title>Taxonomy of Curtobacterium flaccumfaciens.</title>
        <authorList>
            <person name="Osdaghi E."/>
            <person name="Taghavi S.M."/>
            <person name="Hamidizade M."/>
            <person name="Abachi H."/>
            <person name="Fazliarab A."/>
            <person name="Baeyen S."/>
            <person name="Portier P."/>
            <person name="Van Vaerenbergh J."/>
            <person name="Jacques M.-A."/>
        </authorList>
    </citation>
    <scope>NUCLEOTIDE SEQUENCE</scope>
    <source>
        <strain evidence="2">AGQB46</strain>
    </source>
</reference>
<name>A0A9Q9PAF1_9MICO</name>
<evidence type="ECO:0000313" key="3">
    <source>
        <dbReference type="Proteomes" id="UP001062223"/>
    </source>
</evidence>
<keyword evidence="1" id="KW-1133">Transmembrane helix</keyword>
<keyword evidence="1" id="KW-0472">Membrane</keyword>
<feature type="transmembrane region" description="Helical" evidence="1">
    <location>
        <begin position="55"/>
        <end position="74"/>
    </location>
</feature>
<accession>A0A9Q9PAF1</accession>
<keyword evidence="1" id="KW-0812">Transmembrane</keyword>
<dbReference type="EMBL" id="CP106879">
    <property type="protein sequence ID" value="UYC81460.1"/>
    <property type="molecule type" value="Genomic_DNA"/>
</dbReference>
<proteinExistence type="predicted"/>
<protein>
    <recommendedName>
        <fullName evidence="4">DUF5134 domain-containing protein</fullName>
    </recommendedName>
</protein>
<sequence>MTDLLGLAAIVPASAGACCTVGAWRPGRAVDVVAAVAMVAAMVDGAFGPRVLPGVLWFLVLAFLAVVVAGVHRLQSTSAWRRGSAQPPGAASAHGRYGRLHGALGLLVMGAMGVGMAHDAGAAGMHQHLGVVAVTWQVVLGGLTLGYLVLTVHVLRDGVRRRSRALPLVETLAMGVAVAVMSAAMV</sequence>
<gene>
    <name evidence="2" type="ORF">OE229_03070</name>
</gene>
<feature type="transmembrane region" description="Helical" evidence="1">
    <location>
        <begin position="100"/>
        <end position="117"/>
    </location>
</feature>
<organism evidence="2 3">
    <name type="scientific">Curtobacterium poinsettiae</name>
    <dbReference type="NCBI Taxonomy" id="159612"/>
    <lineage>
        <taxon>Bacteria</taxon>
        <taxon>Bacillati</taxon>
        <taxon>Actinomycetota</taxon>
        <taxon>Actinomycetes</taxon>
        <taxon>Micrococcales</taxon>
        <taxon>Microbacteriaceae</taxon>
        <taxon>Curtobacterium</taxon>
    </lineage>
</organism>